<accession>A0A098VXI2</accession>
<dbReference type="PANTHER" id="PTHR13767">
    <property type="entry name" value="TRNA-PSEUDOURIDINE SYNTHASE"/>
    <property type="match status" value="1"/>
</dbReference>
<name>A0A098VXI2_9MICR</name>
<sequence length="219" mass="24341">MAQGIVVVGLGSGTKKLGTLLQGPKSYTAIMKLGEGTDTLDATGNIVDRSESLSRDIFDPTRLQDVVRKFIGHNILQVPPKYSLFISYRPRFSALRVNGTRACDLMRRGIEIPDLDARPVTINSISIVNVDPPFITLSVDCMGGTYIRSLVRDISAELGTFGMLTFLERTRIGPFHIQDSIRDLSIFEHDLEAVRKISEQGALLLDEYIYSRQHTNVTI</sequence>
<evidence type="ECO:0000256" key="4">
    <source>
        <dbReference type="ARBA" id="ARBA00022694"/>
    </source>
</evidence>
<dbReference type="RefSeq" id="XP_013238877.1">
    <property type="nucleotide sequence ID" value="XM_013383423.1"/>
</dbReference>
<dbReference type="GO" id="GO:0003723">
    <property type="term" value="F:RNA binding"/>
    <property type="evidence" value="ECO:0007669"/>
    <property type="project" value="InterPro"/>
</dbReference>
<reference evidence="7 8" key="1">
    <citation type="submission" date="2014-04" db="EMBL/GenBank/DDBJ databases">
        <title>A new species of microsporidia sheds light on the evolution of extreme parasitism.</title>
        <authorList>
            <person name="Haag K.L."/>
            <person name="James T.Y."/>
            <person name="Larsson R."/>
            <person name="Schaer T.M."/>
            <person name="Refardt D."/>
            <person name="Pombert J.-F."/>
            <person name="Ebert D."/>
        </authorList>
    </citation>
    <scope>NUCLEOTIDE SEQUENCE [LARGE SCALE GENOMIC DNA]</scope>
    <source>
        <strain evidence="7 8">UGP3</strain>
        <tissue evidence="7">Spores</tissue>
    </source>
</reference>
<evidence type="ECO:0000313" key="8">
    <source>
        <dbReference type="Proteomes" id="UP000029725"/>
    </source>
</evidence>
<comment type="similarity">
    <text evidence="2">Belongs to the pseudouridine synthase TruB family.</text>
</comment>
<keyword evidence="4" id="KW-0819">tRNA processing</keyword>
<keyword evidence="5" id="KW-0413">Isomerase</keyword>
<evidence type="ECO:0000256" key="2">
    <source>
        <dbReference type="ARBA" id="ARBA00008999"/>
    </source>
</evidence>
<dbReference type="AlphaFoldDB" id="A0A098VXI2"/>
<evidence type="ECO:0000256" key="3">
    <source>
        <dbReference type="ARBA" id="ARBA00012787"/>
    </source>
</evidence>
<evidence type="ECO:0000256" key="5">
    <source>
        <dbReference type="ARBA" id="ARBA00023235"/>
    </source>
</evidence>
<dbReference type="Pfam" id="PF01509">
    <property type="entry name" value="TruB_N"/>
    <property type="match status" value="1"/>
</dbReference>
<dbReference type="InterPro" id="IPR002501">
    <property type="entry name" value="PsdUridine_synth_N"/>
</dbReference>
<protein>
    <recommendedName>
        <fullName evidence="3">tRNA pseudouridine(55) synthase</fullName>
        <ecNumber evidence="3">5.4.99.25</ecNumber>
    </recommendedName>
</protein>
<dbReference type="EC" id="5.4.99.25" evidence="3"/>
<organism evidence="7 8">
    <name type="scientific">Mitosporidium daphniae</name>
    <dbReference type="NCBI Taxonomy" id="1485682"/>
    <lineage>
        <taxon>Eukaryota</taxon>
        <taxon>Fungi</taxon>
        <taxon>Fungi incertae sedis</taxon>
        <taxon>Microsporidia</taxon>
        <taxon>Mitosporidium</taxon>
    </lineage>
</organism>
<dbReference type="GO" id="GO:0006400">
    <property type="term" value="P:tRNA modification"/>
    <property type="evidence" value="ECO:0007669"/>
    <property type="project" value="TreeGrafter"/>
</dbReference>
<evidence type="ECO:0000259" key="6">
    <source>
        <dbReference type="Pfam" id="PF01509"/>
    </source>
</evidence>
<dbReference type="Gene3D" id="3.30.2350.10">
    <property type="entry name" value="Pseudouridine synthase"/>
    <property type="match status" value="1"/>
</dbReference>
<dbReference type="HOGENOM" id="CLU_032087_2_1_1"/>
<dbReference type="EMBL" id="JMKJ01000079">
    <property type="protein sequence ID" value="KGG52441.1"/>
    <property type="molecule type" value="Genomic_DNA"/>
</dbReference>
<evidence type="ECO:0000313" key="7">
    <source>
        <dbReference type="EMBL" id="KGG52441.1"/>
    </source>
</evidence>
<keyword evidence="8" id="KW-1185">Reference proteome</keyword>
<dbReference type="PANTHER" id="PTHR13767:SF2">
    <property type="entry name" value="PSEUDOURIDYLATE SYNTHASE TRUB1"/>
    <property type="match status" value="1"/>
</dbReference>
<dbReference type="GO" id="GO:1990481">
    <property type="term" value="P:mRNA pseudouridine synthesis"/>
    <property type="evidence" value="ECO:0007669"/>
    <property type="project" value="TreeGrafter"/>
</dbReference>
<dbReference type="OrthoDB" id="9995526at2759"/>
<dbReference type="GO" id="GO:0160148">
    <property type="term" value="F:tRNA pseudouridine(55) synthase activity"/>
    <property type="evidence" value="ECO:0007669"/>
    <property type="project" value="UniProtKB-EC"/>
</dbReference>
<gene>
    <name evidence="7" type="ORF">DI09_171p70</name>
</gene>
<dbReference type="SUPFAM" id="SSF55120">
    <property type="entry name" value="Pseudouridine synthase"/>
    <property type="match status" value="1"/>
</dbReference>
<comment type="caution">
    <text evidence="7">The sequence shown here is derived from an EMBL/GenBank/DDBJ whole genome shotgun (WGS) entry which is preliminary data.</text>
</comment>
<dbReference type="VEuPathDB" id="MicrosporidiaDB:DI09_171p70"/>
<feature type="domain" description="Pseudouridine synthase II N-terminal" evidence="6">
    <location>
        <begin position="1"/>
        <end position="147"/>
    </location>
</feature>
<comment type="catalytic activity">
    <reaction evidence="1">
        <text>a uridine in mRNA = a pseudouridine in mRNA</text>
        <dbReference type="Rhea" id="RHEA:56644"/>
        <dbReference type="Rhea" id="RHEA-COMP:14658"/>
        <dbReference type="Rhea" id="RHEA-COMP:14659"/>
        <dbReference type="ChEBI" id="CHEBI:65314"/>
        <dbReference type="ChEBI" id="CHEBI:65315"/>
    </reaction>
</comment>
<dbReference type="Proteomes" id="UP000029725">
    <property type="component" value="Unassembled WGS sequence"/>
</dbReference>
<evidence type="ECO:0000256" key="1">
    <source>
        <dbReference type="ARBA" id="ARBA00001166"/>
    </source>
</evidence>
<dbReference type="GO" id="GO:0005634">
    <property type="term" value="C:nucleus"/>
    <property type="evidence" value="ECO:0007669"/>
    <property type="project" value="TreeGrafter"/>
</dbReference>
<dbReference type="InterPro" id="IPR014780">
    <property type="entry name" value="tRNA_psdUridine_synth_TruB"/>
</dbReference>
<dbReference type="InterPro" id="IPR020103">
    <property type="entry name" value="PsdUridine_synth_cat_dom_sf"/>
</dbReference>
<proteinExistence type="inferred from homology"/>
<dbReference type="GeneID" id="25258679"/>